<feature type="signal peptide" evidence="1">
    <location>
        <begin position="1"/>
        <end position="24"/>
    </location>
</feature>
<dbReference type="Gene3D" id="2.160.20.10">
    <property type="entry name" value="Single-stranded right-handed beta-helix, Pectin lyase-like"/>
    <property type="match status" value="1"/>
</dbReference>
<accession>A0A0L8V8R6</accession>
<dbReference type="PATRIC" id="fig|1409788.3.peg.2386"/>
<feature type="domain" description="Rhamnogalacturonase A/B/Epimerase-like pectate lyase" evidence="2">
    <location>
        <begin position="39"/>
        <end position="264"/>
    </location>
</feature>
<dbReference type="Pfam" id="PF12708">
    <property type="entry name" value="Pect-lyase_RHGA_epim"/>
    <property type="match status" value="1"/>
</dbReference>
<feature type="chain" id="PRO_5005591520" description="Rhamnogalacturonase A/B/Epimerase-like pectate lyase domain-containing protein" evidence="1">
    <location>
        <begin position="25"/>
        <end position="482"/>
    </location>
</feature>
<keyword evidence="1" id="KW-0732">Signal</keyword>
<proteinExistence type="predicted"/>
<dbReference type="InterPro" id="IPR051801">
    <property type="entry name" value="GH28_Enzymes"/>
</dbReference>
<dbReference type="Proteomes" id="UP000036958">
    <property type="component" value="Unassembled WGS sequence"/>
</dbReference>
<dbReference type="PANTHER" id="PTHR31339:SF9">
    <property type="entry name" value="PLASMIN AND FIBRONECTIN-BINDING PROTEIN A"/>
    <property type="match status" value="1"/>
</dbReference>
<dbReference type="SUPFAM" id="SSF51126">
    <property type="entry name" value="Pectin lyase-like"/>
    <property type="match status" value="1"/>
</dbReference>
<protein>
    <recommendedName>
        <fullName evidence="2">Rhamnogalacturonase A/B/Epimerase-like pectate lyase domain-containing protein</fullName>
    </recommendedName>
</protein>
<dbReference type="InterPro" id="IPR024535">
    <property type="entry name" value="RHGA/B-epi-like_pectate_lyase"/>
</dbReference>
<keyword evidence="4" id="KW-1185">Reference proteome</keyword>
<dbReference type="RefSeq" id="WP_082326429.1">
    <property type="nucleotide sequence ID" value="NZ_LGIA01000151.1"/>
</dbReference>
<dbReference type="InterPro" id="IPR012334">
    <property type="entry name" value="Pectin_lyas_fold"/>
</dbReference>
<comment type="caution">
    <text evidence="3">The sequence shown here is derived from an EMBL/GenBank/DDBJ whole genome shotgun (WGS) entry which is preliminary data.</text>
</comment>
<dbReference type="InterPro" id="IPR011050">
    <property type="entry name" value="Pectin_lyase_fold/virulence"/>
</dbReference>
<evidence type="ECO:0000313" key="4">
    <source>
        <dbReference type="Proteomes" id="UP000036958"/>
    </source>
</evidence>
<dbReference type="STRING" id="1409788.NC99_23120"/>
<dbReference type="EMBL" id="LGIA01000151">
    <property type="protein sequence ID" value="KOH44880.1"/>
    <property type="molecule type" value="Genomic_DNA"/>
</dbReference>
<evidence type="ECO:0000313" key="3">
    <source>
        <dbReference type="EMBL" id="KOH44880.1"/>
    </source>
</evidence>
<evidence type="ECO:0000259" key="2">
    <source>
        <dbReference type="Pfam" id="PF12708"/>
    </source>
</evidence>
<dbReference type="PANTHER" id="PTHR31339">
    <property type="entry name" value="PECTIN LYASE-RELATED"/>
    <property type="match status" value="1"/>
</dbReference>
<dbReference type="SMART" id="SM00710">
    <property type="entry name" value="PbH1"/>
    <property type="match status" value="9"/>
</dbReference>
<gene>
    <name evidence="3" type="ORF">NC99_23120</name>
</gene>
<evidence type="ECO:0000256" key="1">
    <source>
        <dbReference type="SAM" id="SignalP"/>
    </source>
</evidence>
<reference evidence="4" key="1">
    <citation type="submission" date="2015-07" db="EMBL/GenBank/DDBJ databases">
        <title>Genome sequencing of Sunxiuqinia dokdonensis strain SK.</title>
        <authorList>
            <person name="Ahn S."/>
            <person name="Kim B.-C."/>
        </authorList>
    </citation>
    <scope>NUCLEOTIDE SEQUENCE [LARGE SCALE GENOMIC DNA]</scope>
    <source>
        <strain evidence="4">SK</strain>
    </source>
</reference>
<sequence>MMKRHIFWTIFIFLSICCADFCLAGTFQPEQISDTATVYNVKEFGAVGDGVTINTEPINRAIEACASSGGGVVLVPEGKFVTGTILLQSNVTLYLENKAIILGTNDTRLYKSFNIRRENPDRPIHLPVKGNSVWSRSLILLDNVQHVTITGTGTIDGGTVIDKQGEEGFRGPHGILIGESSNVKISDVRISRSGNYNILGANVEDVELSNLTITEGSDGIHIRGGKNIQVENCKIYTSDDAIAGGYWENTLISDCLINSSCNGVRLILPATGLEIKDCEISGPGVFGHRRGSLNNPLVTNSLTGIIMQPGAWGIGSGNLEQIFIHDTRIRDVQTALTIVLNEGNNGNDIRVENVTATGIYRNACSVEAWPEGSRFKNVSFKNVSITYHVNEEAIFSTSGFERPRTESRPLPFWGFYMRNVDNITFENVRLDYTGNEVRPMMGFDRVDNIFSNGLSYRIVPGVDAIKNAGKAKIRNIAPKPFK</sequence>
<dbReference type="InterPro" id="IPR006626">
    <property type="entry name" value="PbH1"/>
</dbReference>
<name>A0A0L8V8R6_9BACT</name>
<dbReference type="OrthoDB" id="9795222at2"/>
<dbReference type="AlphaFoldDB" id="A0A0L8V8R6"/>
<organism evidence="3 4">
    <name type="scientific">Sunxiuqinia dokdonensis</name>
    <dbReference type="NCBI Taxonomy" id="1409788"/>
    <lineage>
        <taxon>Bacteria</taxon>
        <taxon>Pseudomonadati</taxon>
        <taxon>Bacteroidota</taxon>
        <taxon>Bacteroidia</taxon>
        <taxon>Marinilabiliales</taxon>
        <taxon>Prolixibacteraceae</taxon>
        <taxon>Sunxiuqinia</taxon>
    </lineage>
</organism>